<comment type="catalytic activity">
    <reaction evidence="1">
        <text>ATP + H2O = ADP + phosphate + H(+)</text>
        <dbReference type="Rhea" id="RHEA:13065"/>
        <dbReference type="ChEBI" id="CHEBI:15377"/>
        <dbReference type="ChEBI" id="CHEBI:15378"/>
        <dbReference type="ChEBI" id="CHEBI:30616"/>
        <dbReference type="ChEBI" id="CHEBI:43474"/>
        <dbReference type="ChEBI" id="CHEBI:456216"/>
        <dbReference type="EC" id="5.6.2.3"/>
    </reaction>
</comment>
<dbReference type="SUPFAM" id="SSF50249">
    <property type="entry name" value="Nucleic acid-binding proteins"/>
    <property type="match status" value="3"/>
</dbReference>
<feature type="domain" description="DNA helicase Pif1-like DEAD-box helicase" evidence="4">
    <location>
        <begin position="1712"/>
        <end position="1932"/>
    </location>
</feature>
<dbReference type="GO" id="GO:0000723">
    <property type="term" value="P:telomere maintenance"/>
    <property type="evidence" value="ECO:0007669"/>
    <property type="project" value="InterPro"/>
</dbReference>
<dbReference type="Gene3D" id="3.40.50.300">
    <property type="entry name" value="P-loop containing nucleotide triphosphate hydrolases"/>
    <property type="match status" value="1"/>
</dbReference>
<dbReference type="PANTHER" id="PTHR10492:SF101">
    <property type="entry name" value="ATP-DEPENDENT DNA HELICASE"/>
    <property type="match status" value="1"/>
</dbReference>
<evidence type="ECO:0000256" key="1">
    <source>
        <dbReference type="RuleBase" id="RU363044"/>
    </source>
</evidence>
<feature type="compositionally biased region" description="Polar residues" evidence="2">
    <location>
        <begin position="718"/>
        <end position="738"/>
    </location>
</feature>
<name>A0AAP0CCK1_9ASTR</name>
<dbReference type="CDD" id="cd04481">
    <property type="entry name" value="RPA1_DBD_B_like"/>
    <property type="match status" value="1"/>
</dbReference>
<comment type="similarity">
    <text evidence="1">Belongs to the helicase family.</text>
</comment>
<proteinExistence type="inferred from homology"/>
<evidence type="ECO:0000256" key="2">
    <source>
        <dbReference type="SAM" id="MobiDB-lite"/>
    </source>
</evidence>
<evidence type="ECO:0000313" key="7">
    <source>
        <dbReference type="EMBL" id="KAK9053451.1"/>
    </source>
</evidence>
<feature type="region of interest" description="Disordered" evidence="2">
    <location>
        <begin position="545"/>
        <end position="580"/>
    </location>
</feature>
<comment type="cofactor">
    <cofactor evidence="1">
        <name>Mg(2+)</name>
        <dbReference type="ChEBI" id="CHEBI:18420"/>
    </cofactor>
</comment>
<dbReference type="SUPFAM" id="SSF52540">
    <property type="entry name" value="P-loop containing nucleoside triphosphate hydrolases"/>
    <property type="match status" value="2"/>
</dbReference>
<gene>
    <name evidence="7" type="ORF">SSX86_030085</name>
</gene>
<protein>
    <recommendedName>
        <fullName evidence="1">ATP-dependent DNA helicase</fullName>
        <ecNumber evidence="1">5.6.2.3</ecNumber>
    </recommendedName>
</protein>
<keyword evidence="1" id="KW-0233">DNA recombination</keyword>
<evidence type="ECO:0000259" key="3">
    <source>
        <dbReference type="Pfam" id="PF02721"/>
    </source>
</evidence>
<evidence type="ECO:0000259" key="4">
    <source>
        <dbReference type="Pfam" id="PF05970"/>
    </source>
</evidence>
<keyword evidence="1" id="KW-0234">DNA repair</keyword>
<feature type="region of interest" description="Disordered" evidence="2">
    <location>
        <begin position="701"/>
        <end position="742"/>
    </location>
</feature>
<keyword evidence="8" id="KW-1185">Reference proteome</keyword>
<dbReference type="Pfam" id="PF05970">
    <property type="entry name" value="PIF1"/>
    <property type="match status" value="1"/>
</dbReference>
<feature type="region of interest" description="Disordered" evidence="2">
    <location>
        <begin position="602"/>
        <end position="629"/>
    </location>
</feature>
<organism evidence="7 8">
    <name type="scientific">Deinandra increscens subsp. villosa</name>
    <dbReference type="NCBI Taxonomy" id="3103831"/>
    <lineage>
        <taxon>Eukaryota</taxon>
        <taxon>Viridiplantae</taxon>
        <taxon>Streptophyta</taxon>
        <taxon>Embryophyta</taxon>
        <taxon>Tracheophyta</taxon>
        <taxon>Spermatophyta</taxon>
        <taxon>Magnoliopsida</taxon>
        <taxon>eudicotyledons</taxon>
        <taxon>Gunneridae</taxon>
        <taxon>Pentapetalae</taxon>
        <taxon>asterids</taxon>
        <taxon>campanulids</taxon>
        <taxon>Asterales</taxon>
        <taxon>Asteraceae</taxon>
        <taxon>Asteroideae</taxon>
        <taxon>Heliantheae alliance</taxon>
        <taxon>Madieae</taxon>
        <taxon>Madiinae</taxon>
        <taxon>Deinandra</taxon>
    </lineage>
</organism>
<feature type="domain" description="Replication protein A 70 kDa DNA-binding subunit B/D first OB fold" evidence="3">
    <location>
        <begin position="9"/>
        <end position="111"/>
    </location>
</feature>
<keyword evidence="1" id="KW-0067">ATP-binding</keyword>
<evidence type="ECO:0000259" key="5">
    <source>
        <dbReference type="Pfam" id="PF14214"/>
    </source>
</evidence>
<keyword evidence="1" id="KW-0378">Hydrolase</keyword>
<keyword evidence="1" id="KW-0547">Nucleotide-binding</keyword>
<keyword evidence="1" id="KW-0347">Helicase</keyword>
<feature type="domain" description="Helitron helicase-like" evidence="5">
    <location>
        <begin position="1072"/>
        <end position="1252"/>
    </location>
</feature>
<dbReference type="InterPro" id="IPR027417">
    <property type="entry name" value="P-loop_NTPase"/>
</dbReference>
<dbReference type="CDD" id="cd18809">
    <property type="entry name" value="SF1_C_RecD"/>
    <property type="match status" value="1"/>
</dbReference>
<keyword evidence="1" id="KW-0227">DNA damage</keyword>
<comment type="caution">
    <text evidence="7">The sequence shown here is derived from an EMBL/GenBank/DDBJ whole genome shotgun (WGS) entry which is preliminary data.</text>
</comment>
<dbReference type="Pfam" id="PF21530">
    <property type="entry name" value="Pif1_2B_dom"/>
    <property type="match status" value="1"/>
</dbReference>
<feature type="compositionally biased region" description="Polar residues" evidence="2">
    <location>
        <begin position="546"/>
        <end position="560"/>
    </location>
</feature>
<dbReference type="GO" id="GO:0043139">
    <property type="term" value="F:5'-3' DNA helicase activity"/>
    <property type="evidence" value="ECO:0007669"/>
    <property type="project" value="UniProtKB-EC"/>
</dbReference>
<dbReference type="GO" id="GO:0016787">
    <property type="term" value="F:hydrolase activity"/>
    <property type="evidence" value="ECO:0007669"/>
    <property type="project" value="UniProtKB-KW"/>
</dbReference>
<dbReference type="InterPro" id="IPR003871">
    <property type="entry name" value="RFA1B/D_OB_1st"/>
</dbReference>
<dbReference type="Pfam" id="PF14214">
    <property type="entry name" value="Helitron_like_N"/>
    <property type="match status" value="1"/>
</dbReference>
<dbReference type="InterPro" id="IPR049163">
    <property type="entry name" value="Pif1-like_2B_dom"/>
</dbReference>
<dbReference type="PANTHER" id="PTHR10492">
    <property type="match status" value="1"/>
</dbReference>
<reference evidence="7 8" key="1">
    <citation type="submission" date="2024-04" db="EMBL/GenBank/DDBJ databases">
        <title>The reference genome of an endangered Asteraceae, Deinandra increscens subsp. villosa, native to the Central Coast of California.</title>
        <authorList>
            <person name="Guilliams M."/>
            <person name="Hasenstab-Lehman K."/>
            <person name="Meyer R."/>
            <person name="Mcevoy S."/>
        </authorList>
    </citation>
    <scope>NUCLEOTIDE SEQUENCE [LARGE SCALE GENOMIC DNA]</scope>
    <source>
        <tissue evidence="7">Leaf</tissue>
    </source>
</reference>
<dbReference type="InterPro" id="IPR010285">
    <property type="entry name" value="DNA_helicase_pif1-like_DEAD"/>
</dbReference>
<dbReference type="GO" id="GO:0006310">
    <property type="term" value="P:DNA recombination"/>
    <property type="evidence" value="ECO:0007669"/>
    <property type="project" value="UniProtKB-KW"/>
</dbReference>
<accession>A0AAP0CCK1</accession>
<dbReference type="GO" id="GO:0006281">
    <property type="term" value="P:DNA repair"/>
    <property type="evidence" value="ECO:0007669"/>
    <property type="project" value="UniProtKB-KW"/>
</dbReference>
<dbReference type="FunFam" id="3.40.50.300:FF:002884">
    <property type="entry name" value="ATP-dependent DNA helicase"/>
    <property type="match status" value="1"/>
</dbReference>
<dbReference type="Pfam" id="PF02721">
    <property type="entry name" value="DUF223"/>
    <property type="match status" value="1"/>
</dbReference>
<dbReference type="InterPro" id="IPR012340">
    <property type="entry name" value="NA-bd_OB-fold"/>
</dbReference>
<dbReference type="Proteomes" id="UP001408789">
    <property type="component" value="Unassembled WGS sequence"/>
</dbReference>
<sequence length="2195" mass="248825">MDQLDIQLFQPLNQLQVANNEHYVKVRVLTVWKRPLFSNPSQTYSFEFVCADEQGNKISGTCLSKWLNRFQRFFVNQNVLLIKRPLLGSNNGPWRIVEHPLKLSFNVDTHVGMSTEWSGDDHFFNFTDFKQIKDLEASKTSSIDLIGVLLENSPLFHFKTNAGQDSVRLTAKLQDLNGEVIQITLFDEFAHQLINYLATHADELHYVIIVQFARFAVYKDRDSVSNAFNGTNVFINSADVKEIRDYLERYLATVDSPSTPSYSRASSGITYSLEDDFLKLSVFNHTAEVEGIQEENKVVILGTIIMVYPTWYYLACNHCLRIVEAIEEPLPITEGQQLAITDGQPLLTDHNQDLSLSKIEPNAITEVQSVAETQVQSAASADVQLHVHPVATTDVKAILPKGSVTYKCKNEDCNSKKKVIEPFPRFKIMLKVQDSSGTVELTLFDGQAVRILHKSAIEVKDKFESEKKAILSESENMEENDDVAIKIPTDLQALLERKYAFKIDVSDFNIKKRYKFYTVVKMTDDQAIIKALDDKYNIEQHYLSDSVKSSSKEPQSNNFGSEKDVMSVTDDNETPLSVNTVGKRGQAGHVLDLKRNLDQAYDEDLPLTSPAKTTPPSVKSRSSSNSTNEACGIDLQFTSSSSIMSKGTNFSSVDLSHNSSMSIGMKRKPLSDISNGFVLDSTRSSSNTTFTISTSAITRENDRSISGAPSSNKRHLGNLSNTPSTSTVIGSDSKSTLPSGKHTLKRKKFNASPIPMVDLTSSDLQNHDQKNQNIRIGISKDYLDHGDQIVICDVCNAKLWKDEAVLGRTTELGKCYSLCCAYGKVQLPHLKEPSPTYKELFSSRNNKSKYFLKNIRRYNSMFAFTSMGGKVDKSINKGKGPFTFRLSGENYHTIGTLLPKEGVKPKFSQLYIYDTENEVGNRQRAFRSDKPEGAFDVQLIKELKVMLDKENPLVKSYRMVRDSLSKNPDSNLNLRLISSRKNDGRTYNLPTESEVAVLIVGDVCDLIDHRDIIVTTKSGSLQRISELHPSYLPLQYPLLFPNGDDGYRINIPHRNITDVETSTRGKCTMREFFSFRIQDRVNEFSLILNSRRLYQQFLVDAYTMIESERLGFIRGKQSLLRAETLQNLNNAKNDGNTDLSSTGQRVILPSSFTGGARFMMQNFLDAMSLCKWYGYPDLFITITCNPRWPEVVRILEDTTLNPDDRPCLLCRMFKMKLESLMKYLKEKATFGKVQAVVYTVEFQKRGLPHAHICLFLHPDDKLPTPEHIDRVISAEIPDKNEDPELYSLVREFMIHGPCGHHNMKSPCMSNKNCTKNFPKKFSDRTSTDQDGFPLYRRRRDGPTIVKSGSEIDTRYVVPYNKFLLKKYQSHINVEWCNQGNAIKYLFKYINKGPDRTQLKFDNTEKGSEQLKVRDEIKDYYNCRYISACEATWRIFSNKVHYRYPTVLRLPFHLPRQQQVVFGEEDDIDDVIEKASVCSSMFLDWMRSNDMYPEARSLTYVQFPSKFVWKAKDRCWKPRKRGICVGRIHSVSPALGEAYFLRILLNKVKGPKSFEAIRTVNGHLHDTFKDACYALGLLDDDREYIEAIVEASHHGSGHYLRNLFATLLWSNTLSRPEHVWENSWKTLSDGIVYQRKHNPNTQCSSIDPDQLKNLTLLEIQKILLCNNSSLSNFQSMPFPNDVSILLCDNMLIDEELSYEKDGMKKEFEDLFVKLTNEQRLIFEEIDSAVNSKKGGVFFVYGYGGTGKTFLWNTLSASVRSKGDIVLNVASSGIASLLLPGGRTAHSRFRIPINITEDSICGLKQKSDAAELLKRTSLIIWDEAPMTNKHCFEALDRTLNDILLTHKASNKKCFFGGKVVVFGGDFRLILPVVQGGNDEDIVNASLSSSYIWHECKVLKLTKNMRLTQGNQLSNVESIKTFAEWLLQLGEGLLGGENDGHANIKIPHDLLIHDSVNPLQDLIQFVYPSILENFKDPAYWKERAILAPTNEIVYEINERLLNVIPGDEKEYLSSDTLCPTEDIQETVDQGVYSPDFLNGLHFGGLPNHRLVLKKGVPVMLLRNLDQKNGLCNGTRLQILSLGKRVIEAEVISGNNLGFRTFLPRISMSPSDKKIPFKFQRRQFPIALCFGMTVNKSQGQSLSRVGLYLKTPCFSHGQLYVALSRVKSRQGLKLLILDDDGKVIDETLNVVYKSVFSNL</sequence>
<dbReference type="InterPro" id="IPR025476">
    <property type="entry name" value="Helitron_helicase-like"/>
</dbReference>
<evidence type="ECO:0000313" key="8">
    <source>
        <dbReference type="Proteomes" id="UP001408789"/>
    </source>
</evidence>
<dbReference type="EMBL" id="JBCNJP010000027">
    <property type="protein sequence ID" value="KAK9053451.1"/>
    <property type="molecule type" value="Genomic_DNA"/>
</dbReference>
<dbReference type="Gene3D" id="2.40.50.140">
    <property type="entry name" value="Nucleic acid-binding proteins"/>
    <property type="match status" value="3"/>
</dbReference>
<dbReference type="EC" id="5.6.2.3" evidence="1"/>
<feature type="compositionally biased region" description="Low complexity" evidence="2">
    <location>
        <begin position="612"/>
        <end position="628"/>
    </location>
</feature>
<evidence type="ECO:0000259" key="6">
    <source>
        <dbReference type="Pfam" id="PF21530"/>
    </source>
</evidence>
<dbReference type="GO" id="GO:0005524">
    <property type="term" value="F:ATP binding"/>
    <property type="evidence" value="ECO:0007669"/>
    <property type="project" value="UniProtKB-KW"/>
</dbReference>
<feature type="domain" description="DNA helicase Pif1-like 2B" evidence="6">
    <location>
        <begin position="2032"/>
        <end position="2078"/>
    </location>
</feature>